<evidence type="ECO:0000256" key="9">
    <source>
        <dbReference type="ARBA" id="ARBA00048968"/>
    </source>
</evidence>
<keyword evidence="5" id="KW-0479">Metal-binding</keyword>
<dbReference type="CDD" id="cd16833">
    <property type="entry name" value="YfiH"/>
    <property type="match status" value="1"/>
</dbReference>
<dbReference type="InterPro" id="IPR038371">
    <property type="entry name" value="Cu_polyphenol_OxRdtase_sf"/>
</dbReference>
<keyword evidence="6" id="KW-0378">Hydrolase</keyword>
<accession>A0A1H6WGG5</accession>
<evidence type="ECO:0000256" key="3">
    <source>
        <dbReference type="ARBA" id="ARBA00007353"/>
    </source>
</evidence>
<dbReference type="Proteomes" id="UP000199662">
    <property type="component" value="Unassembled WGS sequence"/>
</dbReference>
<gene>
    <name evidence="12" type="ORF">SAMN05660742_103231</name>
</gene>
<comment type="catalytic activity">
    <reaction evidence="10">
        <text>S-methyl-5'-thioadenosine + phosphate = 5-(methylsulfanyl)-alpha-D-ribose 1-phosphate + adenine</text>
        <dbReference type="Rhea" id="RHEA:11852"/>
        <dbReference type="ChEBI" id="CHEBI:16708"/>
        <dbReference type="ChEBI" id="CHEBI:17509"/>
        <dbReference type="ChEBI" id="CHEBI:43474"/>
        <dbReference type="ChEBI" id="CHEBI:58533"/>
        <dbReference type="EC" id="2.4.2.28"/>
    </reaction>
    <physiologicalReaction direction="left-to-right" evidence="10">
        <dbReference type="Rhea" id="RHEA:11853"/>
    </physiologicalReaction>
</comment>
<evidence type="ECO:0000256" key="4">
    <source>
        <dbReference type="ARBA" id="ARBA00022679"/>
    </source>
</evidence>
<evidence type="ECO:0000256" key="11">
    <source>
        <dbReference type="RuleBase" id="RU361274"/>
    </source>
</evidence>
<sequence>MSFSLLEKEDTIQVGQFSIFPQEGLEHAISTRFGGVSKSPFDKMNLAMHNGDDEKSVLENRHRFCNAFFLSSANLCTCEQVHSSNIRQVTAADAGRGATSYEDAIKETDAFITNVKNVPLMLFFADCTPVLFFDPEHHAIGISHAGWKGTVHKIAQKTVKAMQAVFQTDPKKCLVGIGPSIGPCCYEVGLDVQLQFCKAFPKDANTILIPFQKKWKLDLWAANRIQLEEVGILAEHIDMADTCTACNSDVFFSYRADQGKTGRIAAMLCLK</sequence>
<name>A0A1H6WGG5_9FIRM</name>
<evidence type="ECO:0000256" key="5">
    <source>
        <dbReference type="ARBA" id="ARBA00022723"/>
    </source>
</evidence>
<evidence type="ECO:0000256" key="8">
    <source>
        <dbReference type="ARBA" id="ARBA00047989"/>
    </source>
</evidence>
<comment type="catalytic activity">
    <reaction evidence="8">
        <text>adenosine + H2O + H(+) = inosine + NH4(+)</text>
        <dbReference type="Rhea" id="RHEA:24408"/>
        <dbReference type="ChEBI" id="CHEBI:15377"/>
        <dbReference type="ChEBI" id="CHEBI:15378"/>
        <dbReference type="ChEBI" id="CHEBI:16335"/>
        <dbReference type="ChEBI" id="CHEBI:17596"/>
        <dbReference type="ChEBI" id="CHEBI:28938"/>
        <dbReference type="EC" id="3.5.4.4"/>
    </reaction>
    <physiologicalReaction direction="left-to-right" evidence="8">
        <dbReference type="Rhea" id="RHEA:24409"/>
    </physiologicalReaction>
</comment>
<comment type="catalytic activity">
    <reaction evidence="9">
        <text>adenosine + phosphate = alpha-D-ribose 1-phosphate + adenine</text>
        <dbReference type="Rhea" id="RHEA:27642"/>
        <dbReference type="ChEBI" id="CHEBI:16335"/>
        <dbReference type="ChEBI" id="CHEBI:16708"/>
        <dbReference type="ChEBI" id="CHEBI:43474"/>
        <dbReference type="ChEBI" id="CHEBI:57720"/>
        <dbReference type="EC" id="2.4.2.1"/>
    </reaction>
    <physiologicalReaction direction="left-to-right" evidence="9">
        <dbReference type="Rhea" id="RHEA:27643"/>
    </physiologicalReaction>
</comment>
<evidence type="ECO:0000256" key="6">
    <source>
        <dbReference type="ARBA" id="ARBA00022801"/>
    </source>
</evidence>
<evidence type="ECO:0000313" key="13">
    <source>
        <dbReference type="Proteomes" id="UP000199662"/>
    </source>
</evidence>
<dbReference type="GO" id="GO:0005507">
    <property type="term" value="F:copper ion binding"/>
    <property type="evidence" value="ECO:0007669"/>
    <property type="project" value="TreeGrafter"/>
</dbReference>
<dbReference type="PANTHER" id="PTHR30616:SF2">
    <property type="entry name" value="PURINE NUCLEOSIDE PHOSPHORYLASE LACC1"/>
    <property type="match status" value="1"/>
</dbReference>
<dbReference type="GO" id="GO:0017061">
    <property type="term" value="F:S-methyl-5-thioadenosine phosphorylase activity"/>
    <property type="evidence" value="ECO:0007669"/>
    <property type="project" value="UniProtKB-EC"/>
</dbReference>
<keyword evidence="13" id="KW-1185">Reference proteome</keyword>
<dbReference type="SUPFAM" id="SSF64438">
    <property type="entry name" value="CNF1/YfiH-like putative cysteine hydrolases"/>
    <property type="match status" value="1"/>
</dbReference>
<dbReference type="AlphaFoldDB" id="A0A1H6WGG5"/>
<evidence type="ECO:0000256" key="2">
    <source>
        <dbReference type="ARBA" id="ARBA00003215"/>
    </source>
</evidence>
<dbReference type="InterPro" id="IPR011324">
    <property type="entry name" value="Cytotoxic_necrot_fac-like_cat"/>
</dbReference>
<proteinExistence type="inferred from homology"/>
<comment type="function">
    <text evidence="2">Purine nucleoside enzyme that catalyzes the phosphorolysis of adenosine and inosine nucleosides, yielding D-ribose 1-phosphate and the respective free bases, adenine and hypoxanthine. Also catalyzes the phosphorolysis of S-methyl-5'-thioadenosine into adenine and S-methyl-5-thio-alpha-D-ribose 1-phosphate. Also has adenosine deaminase activity.</text>
</comment>
<dbReference type="NCBIfam" id="TIGR00726">
    <property type="entry name" value="peptidoglycan editing factor PgeF"/>
    <property type="match status" value="1"/>
</dbReference>
<comment type="catalytic activity">
    <reaction evidence="1">
        <text>inosine + phosphate = alpha-D-ribose 1-phosphate + hypoxanthine</text>
        <dbReference type="Rhea" id="RHEA:27646"/>
        <dbReference type="ChEBI" id="CHEBI:17368"/>
        <dbReference type="ChEBI" id="CHEBI:17596"/>
        <dbReference type="ChEBI" id="CHEBI:43474"/>
        <dbReference type="ChEBI" id="CHEBI:57720"/>
        <dbReference type="EC" id="2.4.2.1"/>
    </reaction>
    <physiologicalReaction direction="left-to-right" evidence="1">
        <dbReference type="Rhea" id="RHEA:27647"/>
    </physiologicalReaction>
</comment>
<organism evidence="12 13">
    <name type="scientific">Propionispira arboris</name>
    <dbReference type="NCBI Taxonomy" id="84035"/>
    <lineage>
        <taxon>Bacteria</taxon>
        <taxon>Bacillati</taxon>
        <taxon>Bacillota</taxon>
        <taxon>Negativicutes</taxon>
        <taxon>Selenomonadales</taxon>
        <taxon>Selenomonadaceae</taxon>
        <taxon>Propionispira</taxon>
    </lineage>
</organism>
<dbReference type="EMBL" id="FNZK01000003">
    <property type="protein sequence ID" value="SEJ11890.1"/>
    <property type="molecule type" value="Genomic_DNA"/>
</dbReference>
<dbReference type="GO" id="GO:0016787">
    <property type="term" value="F:hydrolase activity"/>
    <property type="evidence" value="ECO:0007669"/>
    <property type="project" value="UniProtKB-KW"/>
</dbReference>
<reference evidence="12 13" key="1">
    <citation type="submission" date="2016-10" db="EMBL/GenBank/DDBJ databases">
        <authorList>
            <person name="de Groot N.N."/>
        </authorList>
    </citation>
    <scope>NUCLEOTIDE SEQUENCE [LARGE SCALE GENOMIC DNA]</scope>
    <source>
        <strain evidence="12 13">DSM 2179</strain>
    </source>
</reference>
<keyword evidence="7" id="KW-0862">Zinc</keyword>
<comment type="similarity">
    <text evidence="3 11">Belongs to the purine nucleoside phosphorylase YfiH/LACC1 family.</text>
</comment>
<evidence type="ECO:0000256" key="1">
    <source>
        <dbReference type="ARBA" id="ARBA00000553"/>
    </source>
</evidence>
<evidence type="ECO:0000256" key="7">
    <source>
        <dbReference type="ARBA" id="ARBA00022833"/>
    </source>
</evidence>
<keyword evidence="4" id="KW-0808">Transferase</keyword>
<protein>
    <recommendedName>
        <fullName evidence="11">Purine nucleoside phosphorylase</fullName>
    </recommendedName>
</protein>
<evidence type="ECO:0000256" key="10">
    <source>
        <dbReference type="ARBA" id="ARBA00049893"/>
    </source>
</evidence>
<dbReference type="Gene3D" id="3.60.140.10">
    <property type="entry name" value="CNF1/YfiH-like putative cysteine hydrolases"/>
    <property type="match status" value="1"/>
</dbReference>
<dbReference type="InterPro" id="IPR003730">
    <property type="entry name" value="Cu_polyphenol_OxRdtase"/>
</dbReference>
<dbReference type="Pfam" id="PF02578">
    <property type="entry name" value="Cu-oxidase_4"/>
    <property type="match status" value="1"/>
</dbReference>
<dbReference type="PANTHER" id="PTHR30616">
    <property type="entry name" value="UNCHARACTERIZED PROTEIN YFIH"/>
    <property type="match status" value="1"/>
</dbReference>
<evidence type="ECO:0000313" key="12">
    <source>
        <dbReference type="EMBL" id="SEJ11890.1"/>
    </source>
</evidence>
<dbReference type="RefSeq" id="WP_091829635.1">
    <property type="nucleotide sequence ID" value="NZ_FNZK01000003.1"/>
</dbReference>
<dbReference type="STRING" id="84035.SAMN05660742_103231"/>